<feature type="coiled-coil region" evidence="1">
    <location>
        <begin position="290"/>
        <end position="349"/>
    </location>
</feature>
<sequence length="493" mass="53715">MVMFMRKFFIISLVISLYFTVLPAFAAYQLPFDQTKTFPTVQAAAEYYANLLGGTSCKADGNRFKIYRVKSISDPSFVIQQETYLDNKCQVFSSKGDISVTLIVVDDPTTCEASKGQTGKVGWNSYFWGSATPSRYICSSANGGCVALTGDHLCINIDPEALKNDPSLYDCDALYIVQDTPCSPSGDYPFCTDENCSSFLPEPNPNPNPEPEPEPEPQPDPEHNPSDPTAPLPDSGGEVINPSVPPKPPTEEKPKPDVETPDPTPDSNSDVVQSVTGMNEDMNELLTRLNSDNNKQLDDVNNQLLQLNTQSQRIVAQIAKQEKQDAAIYENTKALIQNLNKDVTTAVNKTTNAVNALGSKVDGLSDAVDGLGEDVSAIKDAITNVDTSGAGISGTCIESDTCTGFYESGYPDGISGIFTEHFDTVSKSVTDTVKDFMKIDLSHAQRPSFSIPVLHFGNFSFDDYINLDWIFGFVRVCMMVSTAFLCRKIIFGG</sequence>
<keyword evidence="1" id="KW-0175">Coiled coil</keyword>
<evidence type="ECO:0000256" key="1">
    <source>
        <dbReference type="SAM" id="Coils"/>
    </source>
</evidence>
<feature type="compositionally biased region" description="Basic and acidic residues" evidence="2">
    <location>
        <begin position="249"/>
        <end position="258"/>
    </location>
</feature>
<evidence type="ECO:0000256" key="2">
    <source>
        <dbReference type="SAM" id="MobiDB-lite"/>
    </source>
</evidence>
<evidence type="ECO:0000313" key="3">
    <source>
        <dbReference type="EMBL" id="ACQ44543.1"/>
    </source>
</evidence>
<dbReference type="RefSeq" id="YP_002925193.1">
    <property type="nucleotide sequence ID" value="NC_012757.1"/>
</dbReference>
<dbReference type="Proteomes" id="UP000002338">
    <property type="component" value="Genome"/>
</dbReference>
<feature type="region of interest" description="Disordered" evidence="2">
    <location>
        <begin position="193"/>
        <end position="273"/>
    </location>
</feature>
<name>C3W4N8_9VIRU</name>
<dbReference type="GeneID" id="7944296"/>
<dbReference type="KEGG" id="vg:7944296"/>
<accession>C3W4N8</accession>
<protein>
    <submittedName>
        <fullName evidence="3">Minor capsid protein</fullName>
    </submittedName>
</protein>
<reference evidence="3 4" key="1">
    <citation type="journal article" date="2010" name="Microbiology">
        <title>VEJ{phi}, a novel filamentous phage of Vibrio cholerae able to transduce the cholera toxin genes.</title>
        <authorList>
            <person name="Campos J."/>
            <person name="Martinez E."/>
            <person name="Izquierdo Y."/>
            <person name="Fando R."/>
        </authorList>
    </citation>
    <scope>NUCLEOTIDE SEQUENCE [LARGE SCALE GENOMIC DNA]</scope>
</reference>
<dbReference type="EMBL" id="FJ904927">
    <property type="protein sequence ID" value="ACQ44543.1"/>
    <property type="molecule type" value="Genomic_DNA"/>
</dbReference>
<evidence type="ECO:0000313" key="4">
    <source>
        <dbReference type="Proteomes" id="UP000002338"/>
    </source>
</evidence>
<dbReference type="OrthoDB" id="10151at10239"/>
<proteinExistence type="predicted"/>
<organism evidence="3 4">
    <name type="scientific">Vibrio phage VEJ</name>
    <dbReference type="NCBI Taxonomy" id="642111"/>
    <lineage>
        <taxon>Viruses</taxon>
        <taxon>Monodnaviria</taxon>
        <taxon>Loebvirae</taxon>
        <taxon>Hofneiviricota</taxon>
        <taxon>Faserviricetes</taxon>
        <taxon>Tubulavirales</taxon>
        <taxon>Inoviridae</taxon>
        <taxon>Fibrovirus</taxon>
        <taxon>Fibrovirus fs1</taxon>
    </lineage>
</organism>